<keyword evidence="6 7" id="KW-0472">Membrane</keyword>
<dbReference type="Gene3D" id="1.20.1540.10">
    <property type="entry name" value="Rhomboid-like"/>
    <property type="match status" value="1"/>
</dbReference>
<accession>A0ABS7NWI5</accession>
<dbReference type="InterPro" id="IPR022764">
    <property type="entry name" value="Peptidase_S54_rhomboid_dom"/>
</dbReference>
<keyword evidence="4" id="KW-0378">Hydrolase</keyword>
<feature type="transmembrane region" description="Helical" evidence="7">
    <location>
        <begin position="241"/>
        <end position="260"/>
    </location>
</feature>
<feature type="domain" description="Peptidase S54 rhomboid" evidence="8">
    <location>
        <begin position="125"/>
        <end position="254"/>
    </location>
</feature>
<comment type="caution">
    <text evidence="9">The sequence shown here is derived from an EMBL/GenBank/DDBJ whole genome shotgun (WGS) entry which is preliminary data.</text>
</comment>
<comment type="similarity">
    <text evidence="2">Belongs to the peptidase S54 family.</text>
</comment>
<dbReference type="PANTHER" id="PTHR43731">
    <property type="entry name" value="RHOMBOID PROTEASE"/>
    <property type="match status" value="1"/>
</dbReference>
<keyword evidence="10" id="KW-1185">Reference proteome</keyword>
<dbReference type="GO" id="GO:0006508">
    <property type="term" value="P:proteolysis"/>
    <property type="evidence" value="ECO:0007669"/>
    <property type="project" value="UniProtKB-KW"/>
</dbReference>
<keyword evidence="9" id="KW-0645">Protease</keyword>
<evidence type="ECO:0000259" key="8">
    <source>
        <dbReference type="Pfam" id="PF01694"/>
    </source>
</evidence>
<dbReference type="PANTHER" id="PTHR43731:SF14">
    <property type="entry name" value="PRESENILIN-ASSOCIATED RHOMBOID-LIKE PROTEIN, MITOCHONDRIAL"/>
    <property type="match status" value="1"/>
</dbReference>
<name>A0ABS7NWI5_9NOCA</name>
<dbReference type="CDD" id="cd19756">
    <property type="entry name" value="Bbox2"/>
    <property type="match status" value="1"/>
</dbReference>
<protein>
    <submittedName>
        <fullName evidence="9">Rhomboid family intramembrane serine protease</fullName>
    </submittedName>
</protein>
<dbReference type="Pfam" id="PF01694">
    <property type="entry name" value="Rhomboid"/>
    <property type="match status" value="1"/>
</dbReference>
<dbReference type="InterPro" id="IPR035952">
    <property type="entry name" value="Rhomboid-like_sf"/>
</dbReference>
<evidence type="ECO:0000256" key="3">
    <source>
        <dbReference type="ARBA" id="ARBA00022692"/>
    </source>
</evidence>
<dbReference type="SUPFAM" id="SSF57845">
    <property type="entry name" value="B-box zinc-binding domain"/>
    <property type="match status" value="1"/>
</dbReference>
<keyword evidence="3 7" id="KW-0812">Transmembrane</keyword>
<dbReference type="GO" id="GO:0008233">
    <property type="term" value="F:peptidase activity"/>
    <property type="evidence" value="ECO:0007669"/>
    <property type="project" value="UniProtKB-KW"/>
</dbReference>
<dbReference type="EMBL" id="JABUKG010000013">
    <property type="protein sequence ID" value="MBY6321730.1"/>
    <property type="molecule type" value="Genomic_DNA"/>
</dbReference>
<comment type="subcellular location">
    <subcellularLocation>
        <location evidence="1">Membrane</location>
        <topology evidence="1">Multi-pass membrane protein</topology>
    </subcellularLocation>
</comment>
<organism evidence="9 10">
    <name type="scientific">Rhodococcoides kroppenstedtii</name>
    <dbReference type="NCBI Taxonomy" id="293050"/>
    <lineage>
        <taxon>Bacteria</taxon>
        <taxon>Bacillati</taxon>
        <taxon>Actinomycetota</taxon>
        <taxon>Actinomycetes</taxon>
        <taxon>Mycobacteriales</taxon>
        <taxon>Nocardiaceae</taxon>
        <taxon>Rhodococcoides</taxon>
    </lineage>
</organism>
<evidence type="ECO:0000313" key="10">
    <source>
        <dbReference type="Proteomes" id="UP001520140"/>
    </source>
</evidence>
<proteinExistence type="inferred from homology"/>
<evidence type="ECO:0000313" key="9">
    <source>
        <dbReference type="EMBL" id="MBY6321730.1"/>
    </source>
</evidence>
<feature type="transmembrane region" description="Helical" evidence="7">
    <location>
        <begin position="218"/>
        <end position="235"/>
    </location>
</feature>
<evidence type="ECO:0000256" key="4">
    <source>
        <dbReference type="ARBA" id="ARBA00022801"/>
    </source>
</evidence>
<evidence type="ECO:0000256" key="5">
    <source>
        <dbReference type="ARBA" id="ARBA00022989"/>
    </source>
</evidence>
<feature type="transmembrane region" description="Helical" evidence="7">
    <location>
        <begin position="267"/>
        <end position="290"/>
    </location>
</feature>
<dbReference type="Proteomes" id="UP001520140">
    <property type="component" value="Unassembled WGS sequence"/>
</dbReference>
<dbReference type="RefSeq" id="WP_068104393.1">
    <property type="nucleotide sequence ID" value="NZ_JABUKE010000013.1"/>
</dbReference>
<feature type="transmembrane region" description="Helical" evidence="7">
    <location>
        <begin position="133"/>
        <end position="153"/>
    </location>
</feature>
<evidence type="ECO:0000256" key="7">
    <source>
        <dbReference type="SAM" id="Phobius"/>
    </source>
</evidence>
<sequence length="293" mass="29412">MTTPGWGGAPMPPQPGCVRHPNVPTGLSCTRCGRPACPQCLRAASVGQHCVDCVAAAEASVPRARTMAGGTLRTGVATPVVTYVVMAINVVVYALTAAQAGGVGNQASSLFRSFALVPILVADGDYARVVGSGFLHSGIVHLAVNMFALYIIGRDCEPVLGRARYLAVYGVSLLGGAAAVMWLASPVSATVGASGAVFGLLGAQAVILVRLRRSPTPVLAVIGLNVVLSIAIPGISLWGHLGGLAAGAAATAAVLFLRGGDPARTRVLGWIGVGAVGLLAVLAIVVRAGVLLG</sequence>
<feature type="transmembrane region" description="Helical" evidence="7">
    <location>
        <begin position="191"/>
        <end position="211"/>
    </location>
</feature>
<feature type="transmembrane region" description="Helical" evidence="7">
    <location>
        <begin position="165"/>
        <end position="185"/>
    </location>
</feature>
<dbReference type="InterPro" id="IPR050925">
    <property type="entry name" value="Rhomboid_protease_S54"/>
</dbReference>
<gene>
    <name evidence="9" type="ORF">HQ605_12935</name>
</gene>
<keyword evidence="5 7" id="KW-1133">Transmembrane helix</keyword>
<dbReference type="SUPFAM" id="SSF144091">
    <property type="entry name" value="Rhomboid-like"/>
    <property type="match status" value="1"/>
</dbReference>
<reference evidence="9 10" key="1">
    <citation type="submission" date="2020-06" db="EMBL/GenBank/DDBJ databases">
        <title>Taxonomy, biology and ecology of Rhodococcus bacteria occurring in California pistachio and other woody hosts as revealed by genome sequence analyses.</title>
        <authorList>
            <person name="Gai Y."/>
            <person name="Riely B."/>
        </authorList>
    </citation>
    <scope>NUCLEOTIDE SEQUENCE [LARGE SCALE GENOMIC DNA]</scope>
    <source>
        <strain evidence="9 10">BP-284</strain>
    </source>
</reference>
<evidence type="ECO:0000256" key="6">
    <source>
        <dbReference type="ARBA" id="ARBA00023136"/>
    </source>
</evidence>
<feature type="transmembrane region" description="Helical" evidence="7">
    <location>
        <begin position="80"/>
        <end position="98"/>
    </location>
</feature>
<evidence type="ECO:0000256" key="2">
    <source>
        <dbReference type="ARBA" id="ARBA00009045"/>
    </source>
</evidence>
<evidence type="ECO:0000256" key="1">
    <source>
        <dbReference type="ARBA" id="ARBA00004141"/>
    </source>
</evidence>